<keyword evidence="6 12" id="KW-0812">Transmembrane</keyword>
<dbReference type="FunFam" id="1.10.287.130:FF:000001">
    <property type="entry name" value="Two-component sensor histidine kinase"/>
    <property type="match status" value="1"/>
</dbReference>
<dbReference type="Pfam" id="PF00512">
    <property type="entry name" value="HisKA"/>
    <property type="match status" value="1"/>
</dbReference>
<dbReference type="PANTHER" id="PTHR45436:SF5">
    <property type="entry name" value="SENSOR HISTIDINE KINASE TRCS"/>
    <property type="match status" value="1"/>
</dbReference>
<dbReference type="CDD" id="cd00082">
    <property type="entry name" value="HisKA"/>
    <property type="match status" value="1"/>
</dbReference>
<dbReference type="SUPFAM" id="SSF55874">
    <property type="entry name" value="ATPase domain of HSP90 chaperone/DNA topoisomerase II/histidine kinase"/>
    <property type="match status" value="1"/>
</dbReference>
<dbReference type="InterPro" id="IPR005467">
    <property type="entry name" value="His_kinase_dom"/>
</dbReference>
<evidence type="ECO:0000256" key="2">
    <source>
        <dbReference type="ARBA" id="ARBA00004236"/>
    </source>
</evidence>
<dbReference type="Proteomes" id="UP000463857">
    <property type="component" value="Chromosome"/>
</dbReference>
<dbReference type="SUPFAM" id="SSF47384">
    <property type="entry name" value="Homodimeric domain of signal transducing histidine kinase"/>
    <property type="match status" value="1"/>
</dbReference>
<evidence type="ECO:0000259" key="14">
    <source>
        <dbReference type="PROSITE" id="PS50885"/>
    </source>
</evidence>
<dbReference type="KEGG" id="eke:EK0264_12550"/>
<dbReference type="PANTHER" id="PTHR45436">
    <property type="entry name" value="SENSOR HISTIDINE KINASE YKOH"/>
    <property type="match status" value="1"/>
</dbReference>
<keyword evidence="5" id="KW-0808">Transferase</keyword>
<evidence type="ECO:0000256" key="6">
    <source>
        <dbReference type="ARBA" id="ARBA00022692"/>
    </source>
</evidence>
<evidence type="ECO:0000256" key="4">
    <source>
        <dbReference type="ARBA" id="ARBA00022553"/>
    </source>
</evidence>
<feature type="region of interest" description="Disordered" evidence="11">
    <location>
        <begin position="1"/>
        <end position="27"/>
    </location>
</feature>
<dbReference type="InterPro" id="IPR004358">
    <property type="entry name" value="Sig_transdc_His_kin-like_C"/>
</dbReference>
<name>A0A7L4YR48_9ACTN</name>
<feature type="domain" description="Histidine kinase" evidence="13">
    <location>
        <begin position="289"/>
        <end position="505"/>
    </location>
</feature>
<dbReference type="CDD" id="cd00075">
    <property type="entry name" value="HATPase"/>
    <property type="match status" value="1"/>
</dbReference>
<dbReference type="InterPro" id="IPR036890">
    <property type="entry name" value="HATPase_C_sf"/>
</dbReference>
<dbReference type="EC" id="2.7.13.3" evidence="3"/>
<dbReference type="EMBL" id="CP047156">
    <property type="protein sequence ID" value="QHC01037.1"/>
    <property type="molecule type" value="Genomic_DNA"/>
</dbReference>
<evidence type="ECO:0000256" key="9">
    <source>
        <dbReference type="ARBA" id="ARBA00023012"/>
    </source>
</evidence>
<accession>A0A7L4YR48</accession>
<evidence type="ECO:0000256" key="3">
    <source>
        <dbReference type="ARBA" id="ARBA00012438"/>
    </source>
</evidence>
<dbReference type="PRINTS" id="PR00344">
    <property type="entry name" value="BCTRLSENSOR"/>
</dbReference>
<dbReference type="OrthoDB" id="9786919at2"/>
<keyword evidence="7" id="KW-0418">Kinase</keyword>
<dbReference type="SMART" id="SM00387">
    <property type="entry name" value="HATPase_c"/>
    <property type="match status" value="1"/>
</dbReference>
<dbReference type="Gene3D" id="3.30.565.10">
    <property type="entry name" value="Histidine kinase-like ATPase, C-terminal domain"/>
    <property type="match status" value="1"/>
</dbReference>
<comment type="catalytic activity">
    <reaction evidence="1">
        <text>ATP + protein L-histidine = ADP + protein N-phospho-L-histidine.</text>
        <dbReference type="EC" id="2.7.13.3"/>
    </reaction>
</comment>
<evidence type="ECO:0000256" key="8">
    <source>
        <dbReference type="ARBA" id="ARBA00022989"/>
    </source>
</evidence>
<organism evidence="15 16">
    <name type="scientific">Epidermidibacterium keratini</name>
    <dbReference type="NCBI Taxonomy" id="1891644"/>
    <lineage>
        <taxon>Bacteria</taxon>
        <taxon>Bacillati</taxon>
        <taxon>Actinomycetota</taxon>
        <taxon>Actinomycetes</taxon>
        <taxon>Sporichthyales</taxon>
        <taxon>Sporichthyaceae</taxon>
        <taxon>Epidermidibacterium</taxon>
    </lineage>
</organism>
<dbReference type="CDD" id="cd06225">
    <property type="entry name" value="HAMP"/>
    <property type="match status" value="1"/>
</dbReference>
<feature type="compositionally biased region" description="Low complexity" evidence="11">
    <location>
        <begin position="1"/>
        <end position="16"/>
    </location>
</feature>
<dbReference type="InterPro" id="IPR003660">
    <property type="entry name" value="HAMP_dom"/>
</dbReference>
<dbReference type="Gene3D" id="6.10.340.10">
    <property type="match status" value="1"/>
</dbReference>
<feature type="domain" description="HAMP" evidence="14">
    <location>
        <begin position="229"/>
        <end position="281"/>
    </location>
</feature>
<dbReference type="SMART" id="SM00388">
    <property type="entry name" value="HisKA"/>
    <property type="match status" value="1"/>
</dbReference>
<sequence>MTRTTWTSPTMTNPTTEADESAAAAPKLRRDGSRFSARWRILGWLLLSTALVLAAMVVTVSSALEARAARDANTDVTQELAEFQQFAAEGVNPETAAPFTAVEPMLDVFLRRQQPGQGEILLGVVEGADTVSTVRGPRTPDRATHDLPNDEEVMAQMAADTSGIAQTPAGELRWGKVEIVTDAGERGYLIVGNYTEAEYAEVASTTRLMIWVSIGAVLLTAIIGWLIAGQILRPIRVMRKTAAEISQEDLTRRIPVQGNDDLADLATEFNSMLDRLESAFATEQRFVDDAGHELRTPITIIRGHLELLGDDPEERRASIALVTGELDRMSRIVTDLLALAKAERPDFIQVGEPVDVAELTLDIDAKVQQLADRSWVLTHVADGPARIDAQRVTQAMLQLAQNAAQHTRDGDEIRLSSYFSTDESGADVVVFAVADSGPGVPADEAATIFERFARGTARRTAGERSGAGLGLAIVRAIADGHQGSAFVESAEGEGATFGLILPRGVAAQPSSDVDDTDDSVEDTVEIEQLLNAQSAEEGRR</sequence>
<evidence type="ECO:0000313" key="15">
    <source>
        <dbReference type="EMBL" id="QHC01037.1"/>
    </source>
</evidence>
<evidence type="ECO:0000313" key="16">
    <source>
        <dbReference type="Proteomes" id="UP000463857"/>
    </source>
</evidence>
<dbReference type="SUPFAM" id="SSF158472">
    <property type="entry name" value="HAMP domain-like"/>
    <property type="match status" value="1"/>
</dbReference>
<dbReference type="PROSITE" id="PS50109">
    <property type="entry name" value="HIS_KIN"/>
    <property type="match status" value="1"/>
</dbReference>
<evidence type="ECO:0000259" key="13">
    <source>
        <dbReference type="PROSITE" id="PS50109"/>
    </source>
</evidence>
<keyword evidence="8 12" id="KW-1133">Transmembrane helix</keyword>
<protein>
    <recommendedName>
        <fullName evidence="3">histidine kinase</fullName>
        <ecNumber evidence="3">2.7.13.3</ecNumber>
    </recommendedName>
</protein>
<dbReference type="InterPro" id="IPR003594">
    <property type="entry name" value="HATPase_dom"/>
</dbReference>
<dbReference type="GO" id="GO:0005886">
    <property type="term" value="C:plasma membrane"/>
    <property type="evidence" value="ECO:0007669"/>
    <property type="project" value="UniProtKB-SubCell"/>
</dbReference>
<dbReference type="PROSITE" id="PS50885">
    <property type="entry name" value="HAMP"/>
    <property type="match status" value="1"/>
</dbReference>
<keyword evidence="4" id="KW-0597">Phosphoprotein</keyword>
<dbReference type="Pfam" id="PF00672">
    <property type="entry name" value="HAMP"/>
    <property type="match status" value="1"/>
</dbReference>
<evidence type="ECO:0000256" key="7">
    <source>
        <dbReference type="ARBA" id="ARBA00022777"/>
    </source>
</evidence>
<feature type="transmembrane region" description="Helical" evidence="12">
    <location>
        <begin position="41"/>
        <end position="64"/>
    </location>
</feature>
<comment type="subcellular location">
    <subcellularLocation>
        <location evidence="2">Cell membrane</location>
    </subcellularLocation>
</comment>
<evidence type="ECO:0000256" key="11">
    <source>
        <dbReference type="SAM" id="MobiDB-lite"/>
    </source>
</evidence>
<dbReference type="Pfam" id="PF02518">
    <property type="entry name" value="HATPase_c"/>
    <property type="match status" value="1"/>
</dbReference>
<dbReference type="SMART" id="SM00304">
    <property type="entry name" value="HAMP"/>
    <property type="match status" value="1"/>
</dbReference>
<dbReference type="GO" id="GO:0000155">
    <property type="term" value="F:phosphorelay sensor kinase activity"/>
    <property type="evidence" value="ECO:0007669"/>
    <property type="project" value="InterPro"/>
</dbReference>
<proteinExistence type="predicted"/>
<reference evidence="15 16" key="1">
    <citation type="journal article" date="2018" name="Int. J. Syst. Evol. Microbiol.">
        <title>Epidermidibacterium keratini gen. nov., sp. nov., a member of the family Sporichthyaceae, isolated from keratin epidermis.</title>
        <authorList>
            <person name="Lee D.G."/>
            <person name="Trujillo M.E."/>
            <person name="Kang S."/>
            <person name="Nam J.J."/>
            <person name="Kim Y.J."/>
        </authorList>
    </citation>
    <scope>NUCLEOTIDE SEQUENCE [LARGE SCALE GENOMIC DNA]</scope>
    <source>
        <strain evidence="15 16">EPI-7</strain>
    </source>
</reference>
<dbReference type="InterPro" id="IPR003661">
    <property type="entry name" value="HisK_dim/P_dom"/>
</dbReference>
<evidence type="ECO:0000256" key="10">
    <source>
        <dbReference type="ARBA" id="ARBA00023136"/>
    </source>
</evidence>
<feature type="transmembrane region" description="Helical" evidence="12">
    <location>
        <begin position="208"/>
        <end position="232"/>
    </location>
</feature>
<dbReference type="AlphaFoldDB" id="A0A7L4YR48"/>
<dbReference type="InParanoid" id="A0A7L4YR48"/>
<keyword evidence="10 12" id="KW-0472">Membrane</keyword>
<dbReference type="InterPro" id="IPR036097">
    <property type="entry name" value="HisK_dim/P_sf"/>
</dbReference>
<evidence type="ECO:0000256" key="5">
    <source>
        <dbReference type="ARBA" id="ARBA00022679"/>
    </source>
</evidence>
<gene>
    <name evidence="15" type="ORF">EK0264_12550</name>
</gene>
<evidence type="ECO:0000256" key="12">
    <source>
        <dbReference type="SAM" id="Phobius"/>
    </source>
</evidence>
<keyword evidence="9" id="KW-0902">Two-component regulatory system</keyword>
<evidence type="ECO:0000256" key="1">
    <source>
        <dbReference type="ARBA" id="ARBA00000085"/>
    </source>
</evidence>
<dbReference type="InterPro" id="IPR050428">
    <property type="entry name" value="TCS_sensor_his_kinase"/>
</dbReference>
<dbReference type="Gene3D" id="1.10.287.130">
    <property type="match status" value="1"/>
</dbReference>
<keyword evidence="16" id="KW-1185">Reference proteome</keyword>